<organism evidence="2 3">
    <name type="scientific">Candidula unifasciata</name>
    <dbReference type="NCBI Taxonomy" id="100452"/>
    <lineage>
        <taxon>Eukaryota</taxon>
        <taxon>Metazoa</taxon>
        <taxon>Spiralia</taxon>
        <taxon>Lophotrochozoa</taxon>
        <taxon>Mollusca</taxon>
        <taxon>Gastropoda</taxon>
        <taxon>Heterobranchia</taxon>
        <taxon>Euthyneura</taxon>
        <taxon>Panpulmonata</taxon>
        <taxon>Eupulmonata</taxon>
        <taxon>Stylommatophora</taxon>
        <taxon>Helicina</taxon>
        <taxon>Helicoidea</taxon>
        <taxon>Geomitridae</taxon>
        <taxon>Candidula</taxon>
    </lineage>
</organism>
<gene>
    <name evidence="2" type="ORF">CUNI_LOCUS4532</name>
</gene>
<dbReference type="EMBL" id="CAJHNH020000638">
    <property type="protein sequence ID" value="CAG5118974.1"/>
    <property type="molecule type" value="Genomic_DNA"/>
</dbReference>
<feature type="compositionally biased region" description="Basic and acidic residues" evidence="1">
    <location>
        <begin position="294"/>
        <end position="312"/>
    </location>
</feature>
<dbReference type="Proteomes" id="UP000678393">
    <property type="component" value="Unassembled WGS sequence"/>
</dbReference>
<evidence type="ECO:0000256" key="1">
    <source>
        <dbReference type="SAM" id="MobiDB-lite"/>
    </source>
</evidence>
<comment type="caution">
    <text evidence="2">The sequence shown here is derived from an EMBL/GenBank/DDBJ whole genome shotgun (WGS) entry which is preliminary data.</text>
</comment>
<feature type="region of interest" description="Disordered" evidence="1">
    <location>
        <begin position="294"/>
        <end position="328"/>
    </location>
</feature>
<sequence length="522" mass="59832">RIIEEIEKFSARNIRPIVEVPEKRGLLEPPEAKPMFISRKTLDKVDEFLGMKISSWLVPDGATICEEGSSSEGSFHQQANDEAVSKSHSKDSLRPETDPHLDASYTEPVPNPDLGKLVENNRELTFYQPVLPLPVNYKCSCVDCWRNVRTRKPPSRRMRSRRTLLSSDNFRCKVTRNRSHSDMRVIQDPWANSDLERSSHIRSNKRIYSNRFFRKKVSVKNVLKLCSKVPGWHKPITPPETLNITAQDCNEHERMCLAMCLNAGDFTNQPKADFEHSPSNPECQIKCQDLQKDKTMPSEHKHSRTSNDRNKQDSYLTGLTPPENSYKSESLPSYKYNSSIPFSCFENSQTFACLSPYSLPLSQLQFSSTKPQCNFSTVNRCFDHGQMSNVFNSTKYITCSHTMTWPTYQLPSVHRQSCGYFPENHYSSRRSSSTSHHCRSCPKRPDPNSCYSSPILPRYNYTPPTTSWRSAISISSPYINRSFNPRRHSSMRYCSGCDMSSSPASSFRSCAGHFNFSIHNYV</sequence>
<protein>
    <submittedName>
        <fullName evidence="2">Uncharacterized protein</fullName>
    </submittedName>
</protein>
<proteinExistence type="predicted"/>
<feature type="non-terminal residue" evidence="2">
    <location>
        <position position="522"/>
    </location>
</feature>
<evidence type="ECO:0000313" key="2">
    <source>
        <dbReference type="EMBL" id="CAG5118974.1"/>
    </source>
</evidence>
<feature type="compositionally biased region" description="Polar residues" evidence="1">
    <location>
        <begin position="313"/>
        <end position="328"/>
    </location>
</feature>
<name>A0A8S3YPC9_9EUPU</name>
<dbReference type="AlphaFoldDB" id="A0A8S3YPC9"/>
<feature type="region of interest" description="Disordered" evidence="1">
    <location>
        <begin position="426"/>
        <end position="447"/>
    </location>
</feature>
<evidence type="ECO:0000313" key="3">
    <source>
        <dbReference type="Proteomes" id="UP000678393"/>
    </source>
</evidence>
<accession>A0A8S3YPC9</accession>
<reference evidence="2" key="1">
    <citation type="submission" date="2021-04" db="EMBL/GenBank/DDBJ databases">
        <authorList>
            <consortium name="Molecular Ecology Group"/>
        </authorList>
    </citation>
    <scope>NUCLEOTIDE SEQUENCE</scope>
</reference>
<keyword evidence="3" id="KW-1185">Reference proteome</keyword>
<feature type="region of interest" description="Disordered" evidence="1">
    <location>
        <begin position="67"/>
        <end position="114"/>
    </location>
</feature>
<feature type="compositionally biased region" description="Polar residues" evidence="1">
    <location>
        <begin position="68"/>
        <end position="80"/>
    </location>
</feature>
<feature type="compositionally biased region" description="Basic and acidic residues" evidence="1">
    <location>
        <begin position="83"/>
        <end position="101"/>
    </location>
</feature>